<evidence type="ECO:0000256" key="3">
    <source>
        <dbReference type="ARBA" id="ARBA00012236"/>
    </source>
</evidence>
<feature type="binding site" evidence="13 14">
    <location>
        <position position="135"/>
    </location>
    <ligand>
        <name>[2Fe-2S] cluster</name>
        <dbReference type="ChEBI" id="CHEBI:190135"/>
    </ligand>
</feature>
<dbReference type="InterPro" id="IPR006638">
    <property type="entry name" value="Elp3/MiaA/NifB-like_rSAM"/>
</dbReference>
<dbReference type="SFLD" id="SFLDG01278">
    <property type="entry name" value="biotin_synthase_like"/>
    <property type="match status" value="1"/>
</dbReference>
<evidence type="ECO:0000256" key="12">
    <source>
        <dbReference type="ARBA" id="ARBA00051157"/>
    </source>
</evidence>
<feature type="binding site" evidence="13 14">
    <location>
        <position position="65"/>
    </location>
    <ligand>
        <name>[4Fe-4S] cluster</name>
        <dbReference type="ChEBI" id="CHEBI:49883"/>
        <note>4Fe-4S-S-AdoMet</note>
    </ligand>
</feature>
<dbReference type="Gene3D" id="3.20.20.70">
    <property type="entry name" value="Aldolase class I"/>
    <property type="match status" value="1"/>
</dbReference>
<feature type="binding site" evidence="13 14">
    <location>
        <position position="267"/>
    </location>
    <ligand>
        <name>[2Fe-2S] cluster</name>
        <dbReference type="ChEBI" id="CHEBI:190135"/>
    </ligand>
</feature>
<dbReference type="PANTHER" id="PTHR22976">
    <property type="entry name" value="BIOTIN SYNTHASE"/>
    <property type="match status" value="1"/>
</dbReference>
<evidence type="ECO:0000256" key="8">
    <source>
        <dbReference type="ARBA" id="ARBA00022723"/>
    </source>
</evidence>
<dbReference type="SUPFAM" id="SSF102114">
    <property type="entry name" value="Radical SAM enzymes"/>
    <property type="match status" value="1"/>
</dbReference>
<comment type="cofactor">
    <cofactor evidence="14">
        <name>[2Fe-2S] cluster</name>
        <dbReference type="ChEBI" id="CHEBI:190135"/>
    </cofactor>
    <text evidence="14">Binds 1 [2Fe-2S] cluster. The cluster is coordinated with 3 cysteines and 1 arginine.</text>
</comment>
<comment type="subunit">
    <text evidence="13">Homodimer.</text>
</comment>
<dbReference type="UniPathway" id="UPA00078">
    <property type="reaction ID" value="UER00162"/>
</dbReference>
<feature type="domain" description="Radical SAM core" evidence="15">
    <location>
        <begin position="43"/>
        <end position="272"/>
    </location>
</feature>
<gene>
    <name evidence="13" type="primary">bioB</name>
    <name evidence="16" type="ORF">SAMN05444358_10631</name>
</gene>
<dbReference type="CDD" id="cd01335">
    <property type="entry name" value="Radical_SAM"/>
    <property type="match status" value="1"/>
</dbReference>
<feature type="binding site" evidence="13 14">
    <location>
        <position position="195"/>
    </location>
    <ligand>
        <name>[2Fe-2S] cluster</name>
        <dbReference type="ChEBI" id="CHEBI:190135"/>
    </ligand>
</feature>
<evidence type="ECO:0000313" key="17">
    <source>
        <dbReference type="Proteomes" id="UP000183400"/>
    </source>
</evidence>
<dbReference type="GO" id="GO:0051537">
    <property type="term" value="F:2 iron, 2 sulfur cluster binding"/>
    <property type="evidence" value="ECO:0007669"/>
    <property type="project" value="UniProtKB-KW"/>
</dbReference>
<evidence type="ECO:0000256" key="11">
    <source>
        <dbReference type="ARBA" id="ARBA00023014"/>
    </source>
</evidence>
<comment type="pathway">
    <text evidence="1 13">Cofactor biosynthesis; biotin biosynthesis; biotin from 7,8-diaminononanoate: step 2/2.</text>
</comment>
<keyword evidence="17" id="KW-1185">Reference proteome</keyword>
<evidence type="ECO:0000259" key="15">
    <source>
        <dbReference type="PROSITE" id="PS51918"/>
    </source>
</evidence>
<evidence type="ECO:0000256" key="10">
    <source>
        <dbReference type="ARBA" id="ARBA00023004"/>
    </source>
</evidence>
<feature type="binding site" evidence="13 14">
    <location>
        <position position="58"/>
    </location>
    <ligand>
        <name>[4Fe-4S] cluster</name>
        <dbReference type="ChEBI" id="CHEBI:49883"/>
        <note>4Fe-4S-S-AdoMet</note>
    </ligand>
</feature>
<keyword evidence="11 13" id="KW-0411">Iron-sulfur</keyword>
<accession>A0A1H3BVN7</accession>
<dbReference type="NCBIfam" id="TIGR00433">
    <property type="entry name" value="bioB"/>
    <property type="match status" value="1"/>
</dbReference>
<dbReference type="SFLD" id="SFLDS00029">
    <property type="entry name" value="Radical_SAM"/>
    <property type="match status" value="1"/>
</dbReference>
<dbReference type="EMBL" id="FNNP01000006">
    <property type="protein sequence ID" value="SDX45973.1"/>
    <property type="molecule type" value="Genomic_DNA"/>
</dbReference>
<evidence type="ECO:0000256" key="2">
    <source>
        <dbReference type="ARBA" id="ARBA00010765"/>
    </source>
</evidence>
<protein>
    <recommendedName>
        <fullName evidence="3 13">Biotin synthase</fullName>
        <ecNumber evidence="3 13">2.8.1.6</ecNumber>
    </recommendedName>
</protein>
<dbReference type="Pfam" id="PF04055">
    <property type="entry name" value="Radical_SAM"/>
    <property type="match status" value="1"/>
</dbReference>
<keyword evidence="4 13" id="KW-0004">4Fe-4S</keyword>
<keyword evidence="9 13" id="KW-0093">Biotin biosynthesis</keyword>
<comment type="cofactor">
    <cofactor evidence="13 14">
        <name>[4Fe-4S] cluster</name>
        <dbReference type="ChEBI" id="CHEBI:49883"/>
    </cofactor>
    <text evidence="13 14">Binds 1 [4Fe-4S] cluster. The cluster is coordinated with 3 cysteines and an exchangeable S-adenosyl-L-methionine.</text>
</comment>
<evidence type="ECO:0000256" key="4">
    <source>
        <dbReference type="ARBA" id="ARBA00022485"/>
    </source>
</evidence>
<name>A0A1H3BVN7_9RHOB</name>
<evidence type="ECO:0000256" key="5">
    <source>
        <dbReference type="ARBA" id="ARBA00022679"/>
    </source>
</evidence>
<sequence>MLDTGQDIRSDWTVDEVEALLRLPLLDLVGRANSIHRMHHDPSDIQKASLLSIKTGSCPEDCAYCPQSAHHREVELTREKLMNPGHVVSLAKRARDAGAARFCMGAAWRQVRDGEEFNNVLEMIRGVRNLGMEACVTLGMLKPHQAQRLAEAGLTAYNHNLDTSPEFYSEIIGTRTYQDRLETLGYCRDEGIDLCCGGIIGMGESLRDRAALLQVLANFDPHPESVPINALVPIKGTPLEHRDKVSIFDLVRMVATARITMPETRVRLSAGRSDFSTAEQALCFLAGANSVFYGDVLLTAPNAGTQNDQDMFAALGAVAEG</sequence>
<dbReference type="GO" id="GO:0004076">
    <property type="term" value="F:biotin synthase activity"/>
    <property type="evidence" value="ECO:0007669"/>
    <property type="project" value="UniProtKB-UniRule"/>
</dbReference>
<dbReference type="SFLD" id="SFLDG01060">
    <property type="entry name" value="BATS_domain_containing"/>
    <property type="match status" value="1"/>
</dbReference>
<feature type="binding site" evidence="13 14">
    <location>
        <position position="62"/>
    </location>
    <ligand>
        <name>[4Fe-4S] cluster</name>
        <dbReference type="ChEBI" id="CHEBI:49883"/>
        <note>4Fe-4S-S-AdoMet</note>
    </ligand>
</feature>
<dbReference type="SMART" id="SM00729">
    <property type="entry name" value="Elp3"/>
    <property type="match status" value="1"/>
</dbReference>
<dbReference type="InterPro" id="IPR024177">
    <property type="entry name" value="Biotin_synthase"/>
</dbReference>
<comment type="function">
    <text evidence="13">Catalyzes the conversion of dethiobiotin (DTB) to biotin by the insertion of a sulfur atom into dethiobiotin via a radical-based mechanism.</text>
</comment>
<dbReference type="PROSITE" id="PS51918">
    <property type="entry name" value="RADICAL_SAM"/>
    <property type="match status" value="1"/>
</dbReference>
<dbReference type="STRING" id="985054.SAMN05444358_10631"/>
<dbReference type="EC" id="2.8.1.6" evidence="3 13"/>
<reference evidence="17" key="1">
    <citation type="submission" date="2016-10" db="EMBL/GenBank/DDBJ databases">
        <authorList>
            <person name="Varghese N."/>
            <person name="Submissions S."/>
        </authorList>
    </citation>
    <scope>NUCLEOTIDE SEQUENCE [LARGE SCALE GENOMIC DNA]</scope>
    <source>
        <strain evidence="17">DSM 27839</strain>
    </source>
</reference>
<dbReference type="InterPro" id="IPR013785">
    <property type="entry name" value="Aldolase_TIM"/>
</dbReference>
<dbReference type="GO" id="GO:0051539">
    <property type="term" value="F:4 iron, 4 sulfur cluster binding"/>
    <property type="evidence" value="ECO:0007669"/>
    <property type="project" value="UniProtKB-KW"/>
</dbReference>
<keyword evidence="7 13" id="KW-0001">2Fe-2S</keyword>
<keyword evidence="8 13" id="KW-0479">Metal-binding</keyword>
<comment type="catalytic activity">
    <reaction evidence="12 13">
        <text>(4R,5S)-dethiobiotin + (sulfur carrier)-SH + 2 reduced [2Fe-2S]-[ferredoxin] + 2 S-adenosyl-L-methionine = (sulfur carrier)-H + biotin + 2 5'-deoxyadenosine + 2 L-methionine + 2 oxidized [2Fe-2S]-[ferredoxin]</text>
        <dbReference type="Rhea" id="RHEA:22060"/>
        <dbReference type="Rhea" id="RHEA-COMP:10000"/>
        <dbReference type="Rhea" id="RHEA-COMP:10001"/>
        <dbReference type="Rhea" id="RHEA-COMP:14737"/>
        <dbReference type="Rhea" id="RHEA-COMP:14739"/>
        <dbReference type="ChEBI" id="CHEBI:17319"/>
        <dbReference type="ChEBI" id="CHEBI:29917"/>
        <dbReference type="ChEBI" id="CHEBI:33737"/>
        <dbReference type="ChEBI" id="CHEBI:33738"/>
        <dbReference type="ChEBI" id="CHEBI:57586"/>
        <dbReference type="ChEBI" id="CHEBI:57844"/>
        <dbReference type="ChEBI" id="CHEBI:59789"/>
        <dbReference type="ChEBI" id="CHEBI:64428"/>
        <dbReference type="ChEBI" id="CHEBI:149473"/>
        <dbReference type="EC" id="2.8.1.6"/>
    </reaction>
</comment>
<dbReference type="RefSeq" id="WP_074737633.1">
    <property type="nucleotide sequence ID" value="NZ_FNNP01000006.1"/>
</dbReference>
<dbReference type="InterPro" id="IPR002684">
    <property type="entry name" value="Biotin_synth/BioAB"/>
</dbReference>
<evidence type="ECO:0000256" key="7">
    <source>
        <dbReference type="ARBA" id="ARBA00022714"/>
    </source>
</evidence>
<organism evidence="16 17">
    <name type="scientific">Ruegeria halocynthiae</name>
    <dbReference type="NCBI Taxonomy" id="985054"/>
    <lineage>
        <taxon>Bacteria</taxon>
        <taxon>Pseudomonadati</taxon>
        <taxon>Pseudomonadota</taxon>
        <taxon>Alphaproteobacteria</taxon>
        <taxon>Rhodobacterales</taxon>
        <taxon>Roseobacteraceae</taxon>
        <taxon>Ruegeria</taxon>
    </lineage>
</organism>
<evidence type="ECO:0000256" key="6">
    <source>
        <dbReference type="ARBA" id="ARBA00022691"/>
    </source>
</evidence>
<dbReference type="HAMAP" id="MF_01694">
    <property type="entry name" value="BioB"/>
    <property type="match status" value="1"/>
</dbReference>
<dbReference type="GO" id="GO:0009102">
    <property type="term" value="P:biotin biosynthetic process"/>
    <property type="evidence" value="ECO:0007669"/>
    <property type="project" value="UniProtKB-UniRule"/>
</dbReference>
<evidence type="ECO:0000256" key="13">
    <source>
        <dbReference type="HAMAP-Rule" id="MF_01694"/>
    </source>
</evidence>
<feature type="binding site" evidence="13 14">
    <location>
        <position position="103"/>
    </location>
    <ligand>
        <name>[2Fe-2S] cluster</name>
        <dbReference type="ChEBI" id="CHEBI:190135"/>
    </ligand>
</feature>
<comment type="cofactor">
    <cofactor evidence="13">
        <name>[2Fe-2S] cluster</name>
        <dbReference type="ChEBI" id="CHEBI:190135"/>
    </cofactor>
    <text evidence="13">Binds 1 [2Fe-2S] cluster. The cluster is coordinated with 3 cysteines and 1 arginine.</text>
</comment>
<evidence type="ECO:0000256" key="9">
    <source>
        <dbReference type="ARBA" id="ARBA00022756"/>
    </source>
</evidence>
<dbReference type="GO" id="GO:0005506">
    <property type="term" value="F:iron ion binding"/>
    <property type="evidence" value="ECO:0007669"/>
    <property type="project" value="UniProtKB-UniRule"/>
</dbReference>
<dbReference type="OrthoDB" id="9786826at2"/>
<dbReference type="Pfam" id="PF06968">
    <property type="entry name" value="BATS"/>
    <property type="match status" value="1"/>
</dbReference>
<evidence type="ECO:0000256" key="14">
    <source>
        <dbReference type="PIRSR" id="PIRSR001619-1"/>
    </source>
</evidence>
<comment type="similarity">
    <text evidence="2 13">Belongs to the radical SAM superfamily. Biotin synthase family.</text>
</comment>
<dbReference type="InterPro" id="IPR058240">
    <property type="entry name" value="rSAM_sf"/>
</dbReference>
<keyword evidence="10 13" id="KW-0408">Iron</keyword>
<evidence type="ECO:0000313" key="16">
    <source>
        <dbReference type="EMBL" id="SDX45973.1"/>
    </source>
</evidence>
<dbReference type="SFLD" id="SFLDF00272">
    <property type="entry name" value="biotin_synthase"/>
    <property type="match status" value="1"/>
</dbReference>
<keyword evidence="6 13" id="KW-0949">S-adenosyl-L-methionine</keyword>
<dbReference type="InterPro" id="IPR007197">
    <property type="entry name" value="rSAM"/>
</dbReference>
<dbReference type="SMART" id="SM00876">
    <property type="entry name" value="BATS"/>
    <property type="match status" value="1"/>
</dbReference>
<dbReference type="PIRSF" id="PIRSF001619">
    <property type="entry name" value="Biotin_synth"/>
    <property type="match status" value="1"/>
</dbReference>
<proteinExistence type="inferred from homology"/>
<keyword evidence="5 13" id="KW-0808">Transferase</keyword>
<evidence type="ECO:0000256" key="1">
    <source>
        <dbReference type="ARBA" id="ARBA00004942"/>
    </source>
</evidence>
<dbReference type="InterPro" id="IPR010722">
    <property type="entry name" value="BATS_dom"/>
</dbReference>
<dbReference type="AlphaFoldDB" id="A0A1H3BVN7"/>
<dbReference type="PANTHER" id="PTHR22976:SF2">
    <property type="entry name" value="BIOTIN SYNTHASE, MITOCHONDRIAL"/>
    <property type="match status" value="1"/>
</dbReference>
<dbReference type="Proteomes" id="UP000183400">
    <property type="component" value="Unassembled WGS sequence"/>
</dbReference>